<reference evidence="1" key="1">
    <citation type="submission" date="2022-11" db="EMBL/GenBank/DDBJ databases">
        <title>Genome Resource of Sclerotinia nivalis Strain SnTB1, a Plant Pathogen Isolated from American Ginseng.</title>
        <authorList>
            <person name="Fan S."/>
        </authorList>
    </citation>
    <scope>NUCLEOTIDE SEQUENCE</scope>
    <source>
        <strain evidence="1">SnTB1</strain>
    </source>
</reference>
<dbReference type="Proteomes" id="UP001152300">
    <property type="component" value="Unassembled WGS sequence"/>
</dbReference>
<protein>
    <submittedName>
        <fullName evidence="1">Uncharacterized protein</fullName>
    </submittedName>
</protein>
<dbReference type="EMBL" id="JAPEIS010000013">
    <property type="protein sequence ID" value="KAJ8060552.1"/>
    <property type="molecule type" value="Genomic_DNA"/>
</dbReference>
<comment type="caution">
    <text evidence="1">The sequence shown here is derived from an EMBL/GenBank/DDBJ whole genome shotgun (WGS) entry which is preliminary data.</text>
</comment>
<organism evidence="1 2">
    <name type="scientific">Sclerotinia nivalis</name>
    <dbReference type="NCBI Taxonomy" id="352851"/>
    <lineage>
        <taxon>Eukaryota</taxon>
        <taxon>Fungi</taxon>
        <taxon>Dikarya</taxon>
        <taxon>Ascomycota</taxon>
        <taxon>Pezizomycotina</taxon>
        <taxon>Leotiomycetes</taxon>
        <taxon>Helotiales</taxon>
        <taxon>Sclerotiniaceae</taxon>
        <taxon>Sclerotinia</taxon>
    </lineage>
</organism>
<dbReference type="OrthoDB" id="3541037at2759"/>
<evidence type="ECO:0000313" key="2">
    <source>
        <dbReference type="Proteomes" id="UP001152300"/>
    </source>
</evidence>
<gene>
    <name evidence="1" type="ORF">OCU04_010868</name>
</gene>
<evidence type="ECO:0000313" key="1">
    <source>
        <dbReference type="EMBL" id="KAJ8060552.1"/>
    </source>
</evidence>
<dbReference type="AlphaFoldDB" id="A0A9X0AD10"/>
<sequence>MYTQRGSLSTRGQVEYCSLNRHWATSLPTQHPSTEQSVQTPMNTAPLTSRFTLEALPEICRHNSKVNQISIIIHSATKQSTKVIIDLFQDLFKMSQEREDEREGVESGEVELSLFARQNEDIRRLIWQAIMAPETRGLTREYDYRLHIRYPITSQINEESRAMTQTYYPDIWDREAGGMPILWPPMRFNVQTDSLYITNDRHMIDTARALGNNLSRIQSIAMPSRIIPGINIVPAHPAVPLQDYLQQWHQDHEEPFPFQTLTHCIVEDPPCNTPMAPSHRLSESGYCTYMRQAVEEFFQAEKSRHPEFRIPRVIVVPQRTGPDLCRDCIAEARRIGLGSWRGVVIRRR</sequence>
<proteinExistence type="predicted"/>
<keyword evidence="2" id="KW-1185">Reference proteome</keyword>
<name>A0A9X0AD10_9HELO</name>
<accession>A0A9X0AD10</accession>